<evidence type="ECO:0000313" key="2">
    <source>
        <dbReference type="Proteomes" id="UP000182465"/>
    </source>
</evidence>
<dbReference type="Proteomes" id="UP000182465">
    <property type="component" value="Unassembled WGS sequence"/>
</dbReference>
<organism evidence="1 2">
    <name type="scientific">Candidatus Kuenenbacteria bacterium CG1_02_38_13</name>
    <dbReference type="NCBI Taxonomy" id="1805235"/>
    <lineage>
        <taxon>Bacteria</taxon>
        <taxon>Candidatus Kueneniibacteriota</taxon>
    </lineage>
</organism>
<dbReference type="Pfam" id="PF12389">
    <property type="entry name" value="Peptidase_M73"/>
    <property type="match status" value="1"/>
</dbReference>
<name>A0A1J4U5X2_9BACT</name>
<sequence>MPKQKKVLVSLLLIGVVAAAAIGGTIAFFFARRTTTANRFTAGTLDLNVSSNGQALEPFVIDNMGANGNISGTKTWVVKNTGTLAGRVFVRLQNVANQENGCNDQEKNAEAACEADTEGELGGVIVAKVAWDGTDRVQSTLATADQSTIGLAWNALPDIVLAPGEEKNLTIHWATDENGYGNEVQSDSLSFDLDVRLVQLINGPTPTNQ</sequence>
<gene>
    <name evidence="1" type="ORF">AUJ29_00375</name>
</gene>
<dbReference type="EMBL" id="MNVB01000011">
    <property type="protein sequence ID" value="OIO18197.1"/>
    <property type="molecule type" value="Genomic_DNA"/>
</dbReference>
<evidence type="ECO:0000313" key="1">
    <source>
        <dbReference type="EMBL" id="OIO18197.1"/>
    </source>
</evidence>
<protein>
    <recommendedName>
        <fullName evidence="3">Camelysin metallo-endopeptidase</fullName>
    </recommendedName>
</protein>
<dbReference type="AlphaFoldDB" id="A0A1J4U5X2"/>
<dbReference type="InterPro" id="IPR022121">
    <property type="entry name" value="Peptidase_M73_camelysin"/>
</dbReference>
<comment type="caution">
    <text evidence="1">The sequence shown here is derived from an EMBL/GenBank/DDBJ whole genome shotgun (WGS) entry which is preliminary data.</text>
</comment>
<accession>A0A1J4U5X2</accession>
<evidence type="ECO:0008006" key="3">
    <source>
        <dbReference type="Google" id="ProtNLM"/>
    </source>
</evidence>
<proteinExistence type="predicted"/>
<reference evidence="1 2" key="1">
    <citation type="journal article" date="2016" name="Environ. Microbiol.">
        <title>Genomic resolution of a cold subsurface aquifer community provides metabolic insights for novel microbes adapted to high CO concentrations.</title>
        <authorList>
            <person name="Probst A.J."/>
            <person name="Castelle C.J."/>
            <person name="Singh A."/>
            <person name="Brown C.T."/>
            <person name="Anantharaman K."/>
            <person name="Sharon I."/>
            <person name="Hug L.A."/>
            <person name="Burstein D."/>
            <person name="Emerson J.B."/>
            <person name="Thomas B.C."/>
            <person name="Banfield J.F."/>
        </authorList>
    </citation>
    <scope>NUCLEOTIDE SEQUENCE [LARGE SCALE GENOMIC DNA]</scope>
    <source>
        <strain evidence="1">CG1_02_38_13</strain>
    </source>
</reference>